<feature type="compositionally biased region" description="Polar residues" evidence="1">
    <location>
        <begin position="134"/>
        <end position="143"/>
    </location>
</feature>
<organism evidence="3 4">
    <name type="scientific">Scomber scombrus</name>
    <name type="common">Atlantic mackerel</name>
    <name type="synonym">Scomber vernalis</name>
    <dbReference type="NCBI Taxonomy" id="13677"/>
    <lineage>
        <taxon>Eukaryota</taxon>
        <taxon>Metazoa</taxon>
        <taxon>Chordata</taxon>
        <taxon>Craniata</taxon>
        <taxon>Vertebrata</taxon>
        <taxon>Euteleostomi</taxon>
        <taxon>Actinopterygii</taxon>
        <taxon>Neopterygii</taxon>
        <taxon>Teleostei</taxon>
        <taxon>Neoteleostei</taxon>
        <taxon>Acanthomorphata</taxon>
        <taxon>Pelagiaria</taxon>
        <taxon>Scombriformes</taxon>
        <taxon>Scombridae</taxon>
        <taxon>Scomber</taxon>
    </lineage>
</organism>
<accession>A0AAV1N3G2</accession>
<comment type="caution">
    <text evidence="3">The sequence shown here is derived from an EMBL/GenBank/DDBJ whole genome shotgun (WGS) entry which is preliminary data.</text>
</comment>
<feature type="compositionally biased region" description="Basic residues" evidence="1">
    <location>
        <begin position="86"/>
        <end position="96"/>
    </location>
</feature>
<evidence type="ECO:0000313" key="4">
    <source>
        <dbReference type="Proteomes" id="UP001314229"/>
    </source>
</evidence>
<dbReference type="PANTHER" id="PTHR21567">
    <property type="entry name" value="CLASP"/>
    <property type="match status" value="1"/>
</dbReference>
<dbReference type="GO" id="GO:0008017">
    <property type="term" value="F:microtubule binding"/>
    <property type="evidence" value="ECO:0007669"/>
    <property type="project" value="TreeGrafter"/>
</dbReference>
<dbReference type="EMBL" id="CAWUFR010000014">
    <property type="protein sequence ID" value="CAK6953798.1"/>
    <property type="molecule type" value="Genomic_DNA"/>
</dbReference>
<dbReference type="GO" id="GO:0005881">
    <property type="term" value="C:cytoplasmic microtubule"/>
    <property type="evidence" value="ECO:0007669"/>
    <property type="project" value="TreeGrafter"/>
</dbReference>
<protein>
    <submittedName>
        <fullName evidence="3">Uncharacterized protein LOC122994999</fullName>
    </submittedName>
</protein>
<dbReference type="SMART" id="SM01349">
    <property type="entry name" value="TOG"/>
    <property type="match status" value="1"/>
</dbReference>
<evidence type="ECO:0000256" key="1">
    <source>
        <dbReference type="SAM" id="MobiDB-lite"/>
    </source>
</evidence>
<dbReference type="SUPFAM" id="SSF48371">
    <property type="entry name" value="ARM repeat"/>
    <property type="match status" value="1"/>
</dbReference>
<dbReference type="AlphaFoldDB" id="A0AAV1N3G2"/>
<dbReference type="Pfam" id="PF12348">
    <property type="entry name" value="CLASP_N"/>
    <property type="match status" value="1"/>
</dbReference>
<dbReference type="InterPro" id="IPR011989">
    <property type="entry name" value="ARM-like"/>
</dbReference>
<evidence type="ECO:0000313" key="3">
    <source>
        <dbReference type="EMBL" id="CAK6953798.1"/>
    </source>
</evidence>
<dbReference type="InterPro" id="IPR016024">
    <property type="entry name" value="ARM-type_fold"/>
</dbReference>
<reference evidence="3 4" key="1">
    <citation type="submission" date="2024-01" db="EMBL/GenBank/DDBJ databases">
        <authorList>
            <person name="Alioto T."/>
            <person name="Alioto T."/>
            <person name="Gomez Garrido J."/>
        </authorList>
    </citation>
    <scope>NUCLEOTIDE SEQUENCE [LARGE SCALE GENOMIC DNA]</scope>
</reference>
<dbReference type="Proteomes" id="UP001314229">
    <property type="component" value="Unassembled WGS sequence"/>
</dbReference>
<dbReference type="GO" id="GO:0000226">
    <property type="term" value="P:microtubule cytoskeleton organization"/>
    <property type="evidence" value="ECO:0007669"/>
    <property type="project" value="TreeGrafter"/>
</dbReference>
<dbReference type="InterPro" id="IPR024395">
    <property type="entry name" value="CLASP_N_dom"/>
</dbReference>
<dbReference type="PANTHER" id="PTHR21567:SF87">
    <property type="entry name" value="CRESCERIN-LIKE PROTEIN CHE-12"/>
    <property type="match status" value="1"/>
</dbReference>
<gene>
    <name evidence="3" type="ORF">FSCOSCO3_A013690</name>
</gene>
<keyword evidence="4" id="KW-1185">Reference proteome</keyword>
<evidence type="ECO:0000259" key="2">
    <source>
        <dbReference type="SMART" id="SM01349"/>
    </source>
</evidence>
<dbReference type="Gene3D" id="1.25.10.10">
    <property type="entry name" value="Leucine-rich Repeat Variant"/>
    <property type="match status" value="1"/>
</dbReference>
<feature type="region of interest" description="Disordered" evidence="1">
    <location>
        <begin position="13"/>
        <end position="33"/>
    </location>
</feature>
<dbReference type="InterPro" id="IPR034085">
    <property type="entry name" value="TOG"/>
</dbReference>
<sequence>MFHHFCKWIQKKNNDDDHTGCQSRQGNPDGFTSESRVLDIQRVLLLHAERLYTLEKARNDAVMEKLGLSGQDHTQPAPQPPAACRRNSKSSLRRRLSPLLNVEHLNQNRRSPKSMNEEEDSFWEEVPHGRDTSPPASISSHLSPTPPSPQAKPLTRTRMSRLPVFSFAADKEVTNGFRLQSAKKKVKAIEETLGRLQHSSILSPLPPAATRKIPAKVLLAPRESSTMALLATTPPKVPQNKKGGSQSGKSLHPAKATNGAGKKTTSDRLPTVKAEKDELQPPSNPVESLSLSFQLLSSDDWIKKMEGLKTLQALARYQPETLKTKLHEVCLVLIEEVNNLRSTVSCAAINTLADLFLHFQKTIDPEVEGTGRALLLKLAQTTNAFIHQQANLALDAMVENCSYGRIVSTLLNAGLSHRCVAVRASMAQHLHQLADSHGVAHVMTAGKFYIKRFFIAVSKMSVDGAPEVRHHGQIILQELAFHNDFLSLWTSIIPEKDRLTLNKILKAKRLL</sequence>
<feature type="domain" description="TOG" evidence="2">
    <location>
        <begin position="278"/>
        <end position="510"/>
    </location>
</feature>
<name>A0AAV1N3G2_SCOSC</name>
<feature type="region of interest" description="Disordered" evidence="1">
    <location>
        <begin position="69"/>
        <end position="154"/>
    </location>
</feature>
<feature type="compositionally biased region" description="Polar residues" evidence="1">
    <location>
        <begin position="20"/>
        <end position="33"/>
    </location>
</feature>
<proteinExistence type="predicted"/>
<feature type="region of interest" description="Disordered" evidence="1">
    <location>
        <begin position="231"/>
        <end position="286"/>
    </location>
</feature>